<accession>A0A8J7T8Q6</accession>
<evidence type="ECO:0000256" key="14">
    <source>
        <dbReference type="RuleBase" id="RU000461"/>
    </source>
</evidence>
<dbReference type="InterPro" id="IPR017972">
    <property type="entry name" value="Cyt_P450_CS"/>
</dbReference>
<dbReference type="GO" id="GO:0020037">
    <property type="term" value="F:heme binding"/>
    <property type="evidence" value="ECO:0007669"/>
    <property type="project" value="InterPro"/>
</dbReference>
<protein>
    <submittedName>
        <fullName evidence="15">CP2B4 protein</fullName>
    </submittedName>
</protein>
<evidence type="ECO:0000256" key="1">
    <source>
        <dbReference type="ARBA" id="ARBA00001971"/>
    </source>
</evidence>
<comment type="similarity">
    <text evidence="4 14">Belongs to the cytochrome P450 family.</text>
</comment>
<keyword evidence="16" id="KW-1185">Reference proteome</keyword>
<dbReference type="GO" id="GO:0016712">
    <property type="term" value="F:oxidoreductase activity, acting on paired donors, with incorporation or reduction of molecular oxygen, reduced flavin or flavoprotein as one donor, and incorporation of one atom of oxygen"/>
    <property type="evidence" value="ECO:0007669"/>
    <property type="project" value="TreeGrafter"/>
</dbReference>
<evidence type="ECO:0000256" key="13">
    <source>
        <dbReference type="PIRSR" id="PIRSR602401-1"/>
    </source>
</evidence>
<dbReference type="InterPro" id="IPR050182">
    <property type="entry name" value="Cytochrome_P450_fam2"/>
</dbReference>
<dbReference type="EMBL" id="JAAWVO010018065">
    <property type="protein sequence ID" value="MBN3314842.1"/>
    <property type="molecule type" value="Genomic_DNA"/>
</dbReference>
<dbReference type="PANTHER" id="PTHR24300">
    <property type="entry name" value="CYTOCHROME P450 508A4-RELATED"/>
    <property type="match status" value="1"/>
</dbReference>
<dbReference type="AlphaFoldDB" id="A0A8J7T8Q6"/>
<evidence type="ECO:0000313" key="15">
    <source>
        <dbReference type="EMBL" id="MBN3314842.1"/>
    </source>
</evidence>
<dbReference type="Proteomes" id="UP000736164">
    <property type="component" value="Unassembled WGS sequence"/>
</dbReference>
<keyword evidence="9 14" id="KW-0560">Oxidoreductase</keyword>
<keyword evidence="10 13" id="KW-0408">Iron</keyword>
<sequence>LFPWLLERLPGPHEEMFSGAEEVRQFVEERVGEHQETLSAHGPRDFIDCFLLRMQQERDNPSSEFHRDNLVSTVLNLLLAGTETTSTTLRYALLLLIKYPHVQEMAQREIDAAVGRERPPAMEDRRSLPFTDAVVHEVQRLLDVVPMSMPQIAMRDISFRGYTIPQGTVVIPLLHSVLRDSAYWPSPRAFDPGHFLDQNGGFKRNPAFLPFSAGKRSCVGEPLARMELFLFLASLLQRFSFSAPLGPDSVDIRPNLSAIANLPRPYQLIARPR</sequence>
<dbReference type="Pfam" id="PF00067">
    <property type="entry name" value="p450"/>
    <property type="match status" value="1"/>
</dbReference>
<evidence type="ECO:0000256" key="6">
    <source>
        <dbReference type="ARBA" id="ARBA00022723"/>
    </source>
</evidence>
<dbReference type="GO" id="GO:0006082">
    <property type="term" value="P:organic acid metabolic process"/>
    <property type="evidence" value="ECO:0007669"/>
    <property type="project" value="TreeGrafter"/>
</dbReference>
<feature type="non-terminal residue" evidence="15">
    <location>
        <position position="1"/>
    </location>
</feature>
<gene>
    <name evidence="15" type="primary">Cyp2b4_1</name>
    <name evidence="15" type="ORF">GTO95_0008501</name>
</gene>
<evidence type="ECO:0000256" key="8">
    <source>
        <dbReference type="ARBA" id="ARBA00022848"/>
    </source>
</evidence>
<comment type="subcellular location">
    <subcellularLocation>
        <location evidence="3">Endoplasmic reticulum membrane</location>
        <topology evidence="3">Peripheral membrane protein</topology>
    </subcellularLocation>
    <subcellularLocation>
        <location evidence="2">Microsome membrane</location>
        <topology evidence="2">Peripheral membrane protein</topology>
    </subcellularLocation>
</comment>
<comment type="cofactor">
    <cofactor evidence="1 13">
        <name>heme</name>
        <dbReference type="ChEBI" id="CHEBI:30413"/>
    </cofactor>
</comment>
<dbReference type="PROSITE" id="PS00086">
    <property type="entry name" value="CYTOCHROME_P450"/>
    <property type="match status" value="1"/>
</dbReference>
<keyword evidence="11 14" id="KW-0503">Monooxygenase</keyword>
<evidence type="ECO:0000313" key="16">
    <source>
        <dbReference type="Proteomes" id="UP000736164"/>
    </source>
</evidence>
<comment type="caution">
    <text evidence="15">The sequence shown here is derived from an EMBL/GenBank/DDBJ whole genome shotgun (WGS) entry which is preliminary data.</text>
</comment>
<dbReference type="PANTHER" id="PTHR24300:SF153">
    <property type="entry name" value="CYTOCHROME P450 2G1-LIKE-RELATED"/>
    <property type="match status" value="1"/>
</dbReference>
<evidence type="ECO:0000256" key="5">
    <source>
        <dbReference type="ARBA" id="ARBA00022617"/>
    </source>
</evidence>
<dbReference type="PRINTS" id="PR00463">
    <property type="entry name" value="EP450I"/>
</dbReference>
<dbReference type="InterPro" id="IPR002401">
    <property type="entry name" value="Cyt_P450_E_grp-I"/>
</dbReference>
<evidence type="ECO:0000256" key="10">
    <source>
        <dbReference type="ARBA" id="ARBA00023004"/>
    </source>
</evidence>
<keyword evidence="7" id="KW-0256">Endoplasmic reticulum</keyword>
<dbReference type="Gene3D" id="1.10.630.10">
    <property type="entry name" value="Cytochrome P450"/>
    <property type="match status" value="1"/>
</dbReference>
<evidence type="ECO:0000256" key="12">
    <source>
        <dbReference type="ARBA" id="ARBA00023136"/>
    </source>
</evidence>
<keyword evidence="6 13" id="KW-0479">Metal-binding</keyword>
<dbReference type="FunFam" id="1.10.630.10:FF:000238">
    <property type="entry name" value="Cytochrome P450 2A6"/>
    <property type="match status" value="1"/>
</dbReference>
<evidence type="ECO:0000256" key="11">
    <source>
        <dbReference type="ARBA" id="ARBA00023033"/>
    </source>
</evidence>
<evidence type="ECO:0000256" key="4">
    <source>
        <dbReference type="ARBA" id="ARBA00010617"/>
    </source>
</evidence>
<dbReference type="PRINTS" id="PR00385">
    <property type="entry name" value="P450"/>
</dbReference>
<evidence type="ECO:0000256" key="9">
    <source>
        <dbReference type="ARBA" id="ARBA00023002"/>
    </source>
</evidence>
<feature type="binding site" description="axial binding residue" evidence="13">
    <location>
        <position position="218"/>
    </location>
    <ligand>
        <name>heme</name>
        <dbReference type="ChEBI" id="CHEBI:30413"/>
    </ligand>
    <ligandPart>
        <name>Fe</name>
        <dbReference type="ChEBI" id="CHEBI:18248"/>
    </ligandPart>
</feature>
<keyword evidence="5 13" id="KW-0349">Heme</keyword>
<evidence type="ECO:0000256" key="3">
    <source>
        <dbReference type="ARBA" id="ARBA00004406"/>
    </source>
</evidence>
<dbReference type="SUPFAM" id="SSF48264">
    <property type="entry name" value="Cytochrome P450"/>
    <property type="match status" value="1"/>
</dbReference>
<keyword evidence="8" id="KW-0492">Microsome</keyword>
<dbReference type="GO" id="GO:0005789">
    <property type="term" value="C:endoplasmic reticulum membrane"/>
    <property type="evidence" value="ECO:0007669"/>
    <property type="project" value="UniProtKB-SubCell"/>
</dbReference>
<reference evidence="15" key="1">
    <citation type="journal article" date="2021" name="Cell">
        <title>Tracing the genetic footprints of vertebrate landing in non-teleost ray-finned fishes.</title>
        <authorList>
            <person name="Bi X."/>
            <person name="Wang K."/>
            <person name="Yang L."/>
            <person name="Pan H."/>
            <person name="Jiang H."/>
            <person name="Wei Q."/>
            <person name="Fang M."/>
            <person name="Yu H."/>
            <person name="Zhu C."/>
            <person name="Cai Y."/>
            <person name="He Y."/>
            <person name="Gan X."/>
            <person name="Zeng H."/>
            <person name="Yu D."/>
            <person name="Zhu Y."/>
            <person name="Jiang H."/>
            <person name="Qiu Q."/>
            <person name="Yang H."/>
            <person name="Zhang Y.E."/>
            <person name="Wang W."/>
            <person name="Zhu M."/>
            <person name="He S."/>
            <person name="Zhang G."/>
        </authorList>
    </citation>
    <scope>NUCLEOTIDE SEQUENCE</scope>
    <source>
        <strain evidence="15">Allg_001</strain>
    </source>
</reference>
<proteinExistence type="inferred from homology"/>
<dbReference type="InterPro" id="IPR036396">
    <property type="entry name" value="Cyt_P450_sf"/>
</dbReference>
<name>A0A8J7T8Q6_ATRSP</name>
<dbReference type="GO" id="GO:0006805">
    <property type="term" value="P:xenobiotic metabolic process"/>
    <property type="evidence" value="ECO:0007669"/>
    <property type="project" value="TreeGrafter"/>
</dbReference>
<dbReference type="InterPro" id="IPR001128">
    <property type="entry name" value="Cyt_P450"/>
</dbReference>
<dbReference type="GO" id="GO:0005506">
    <property type="term" value="F:iron ion binding"/>
    <property type="evidence" value="ECO:0007669"/>
    <property type="project" value="InterPro"/>
</dbReference>
<evidence type="ECO:0000256" key="7">
    <source>
        <dbReference type="ARBA" id="ARBA00022824"/>
    </source>
</evidence>
<evidence type="ECO:0000256" key="2">
    <source>
        <dbReference type="ARBA" id="ARBA00004174"/>
    </source>
</evidence>
<feature type="non-terminal residue" evidence="15">
    <location>
        <position position="273"/>
    </location>
</feature>
<organism evidence="15 16">
    <name type="scientific">Atractosteus spatula</name>
    <name type="common">Alligator gar</name>
    <name type="synonym">Lepisosteus spatula</name>
    <dbReference type="NCBI Taxonomy" id="7917"/>
    <lineage>
        <taxon>Eukaryota</taxon>
        <taxon>Metazoa</taxon>
        <taxon>Chordata</taxon>
        <taxon>Craniata</taxon>
        <taxon>Vertebrata</taxon>
        <taxon>Euteleostomi</taxon>
        <taxon>Actinopterygii</taxon>
        <taxon>Neopterygii</taxon>
        <taxon>Holostei</taxon>
        <taxon>Semionotiformes</taxon>
        <taxon>Lepisosteidae</taxon>
        <taxon>Atractosteus</taxon>
    </lineage>
</organism>
<keyword evidence="12" id="KW-0472">Membrane</keyword>